<reference evidence="10 11" key="1">
    <citation type="journal article" date="2014" name="Agronomy (Basel)">
        <title>A Draft Genome Sequence for Ensete ventricosum, the Drought-Tolerant Tree Against Hunger.</title>
        <authorList>
            <person name="Harrison J."/>
            <person name="Moore K.A."/>
            <person name="Paszkiewicz K."/>
            <person name="Jones T."/>
            <person name="Grant M."/>
            <person name="Ambacheew D."/>
            <person name="Muzemil S."/>
            <person name="Studholme D.J."/>
        </authorList>
    </citation>
    <scope>NUCLEOTIDE SEQUENCE [LARGE SCALE GENOMIC DNA]</scope>
</reference>
<keyword evidence="7" id="KW-0961">Cell wall biogenesis/degradation</keyword>
<gene>
    <name evidence="10" type="ORF">B296_00024063</name>
</gene>
<organism evidence="10 11">
    <name type="scientific">Ensete ventricosum</name>
    <name type="common">Abyssinian banana</name>
    <name type="synonym">Musa ensete</name>
    <dbReference type="NCBI Taxonomy" id="4639"/>
    <lineage>
        <taxon>Eukaryota</taxon>
        <taxon>Viridiplantae</taxon>
        <taxon>Streptophyta</taxon>
        <taxon>Embryophyta</taxon>
        <taxon>Tracheophyta</taxon>
        <taxon>Spermatophyta</taxon>
        <taxon>Magnoliopsida</taxon>
        <taxon>Liliopsida</taxon>
        <taxon>Zingiberales</taxon>
        <taxon>Musaceae</taxon>
        <taxon>Ensete</taxon>
    </lineage>
</organism>
<dbReference type="GO" id="GO:0071555">
    <property type="term" value="P:cell wall organization"/>
    <property type="evidence" value="ECO:0007669"/>
    <property type="project" value="UniProtKB-KW"/>
</dbReference>
<protein>
    <recommendedName>
        <fullName evidence="12">Pectate lyase superfamily protein domain-containing protein</fullName>
    </recommendedName>
</protein>
<comment type="caution">
    <text evidence="10">The sequence shown here is derived from an EMBL/GenBank/DDBJ whole genome shotgun (WGS) entry which is preliminary data.</text>
</comment>
<evidence type="ECO:0000256" key="3">
    <source>
        <dbReference type="ARBA" id="ARBA00022512"/>
    </source>
</evidence>
<evidence type="ECO:0000256" key="9">
    <source>
        <dbReference type="SAM" id="SignalP"/>
    </source>
</evidence>
<evidence type="ECO:0000313" key="10">
    <source>
        <dbReference type="EMBL" id="RRT56262.1"/>
    </source>
</evidence>
<dbReference type="EMBL" id="AMZH03009710">
    <property type="protein sequence ID" value="RRT56262.1"/>
    <property type="molecule type" value="Genomic_DNA"/>
</dbReference>
<dbReference type="GO" id="GO:0005975">
    <property type="term" value="P:carbohydrate metabolic process"/>
    <property type="evidence" value="ECO:0007669"/>
    <property type="project" value="InterPro"/>
</dbReference>
<evidence type="ECO:0000313" key="11">
    <source>
        <dbReference type="Proteomes" id="UP000287651"/>
    </source>
</evidence>
<evidence type="ECO:0000256" key="4">
    <source>
        <dbReference type="ARBA" id="ARBA00022525"/>
    </source>
</evidence>
<keyword evidence="9" id="KW-0732">Signal</keyword>
<evidence type="ECO:0000256" key="5">
    <source>
        <dbReference type="ARBA" id="ARBA00022801"/>
    </source>
</evidence>
<dbReference type="GO" id="GO:0004650">
    <property type="term" value="F:polygalacturonase activity"/>
    <property type="evidence" value="ECO:0007669"/>
    <property type="project" value="InterPro"/>
</dbReference>
<comment type="subcellular location">
    <subcellularLocation>
        <location evidence="1">Secreted</location>
        <location evidence="1">Cell wall</location>
    </subcellularLocation>
</comment>
<evidence type="ECO:0000256" key="1">
    <source>
        <dbReference type="ARBA" id="ARBA00004191"/>
    </source>
</evidence>
<keyword evidence="4" id="KW-0964">Secreted</keyword>
<name>A0A426YX05_ENSVE</name>
<dbReference type="SUPFAM" id="SSF51126">
    <property type="entry name" value="Pectin lyase-like"/>
    <property type="match status" value="1"/>
</dbReference>
<feature type="signal peptide" evidence="9">
    <location>
        <begin position="1"/>
        <end position="16"/>
    </location>
</feature>
<feature type="chain" id="PRO_5019375212" description="Pectate lyase superfamily protein domain-containing protein" evidence="9">
    <location>
        <begin position="17"/>
        <end position="294"/>
    </location>
</feature>
<evidence type="ECO:0000256" key="7">
    <source>
        <dbReference type="ARBA" id="ARBA00023316"/>
    </source>
</evidence>
<dbReference type="PANTHER" id="PTHR31375">
    <property type="match status" value="1"/>
</dbReference>
<dbReference type="AlphaFoldDB" id="A0A426YX05"/>
<keyword evidence="5 8" id="KW-0378">Hydrolase</keyword>
<comment type="similarity">
    <text evidence="2 8">Belongs to the glycosyl hydrolase 28 family.</text>
</comment>
<keyword evidence="6 8" id="KW-0326">Glycosidase</keyword>
<dbReference type="Gene3D" id="2.160.20.10">
    <property type="entry name" value="Single-stranded right-handed beta-helix, Pectin lyase-like"/>
    <property type="match status" value="3"/>
</dbReference>
<evidence type="ECO:0000256" key="8">
    <source>
        <dbReference type="RuleBase" id="RU361169"/>
    </source>
</evidence>
<evidence type="ECO:0000256" key="6">
    <source>
        <dbReference type="ARBA" id="ARBA00023295"/>
    </source>
</evidence>
<evidence type="ECO:0000256" key="2">
    <source>
        <dbReference type="ARBA" id="ARBA00008834"/>
    </source>
</evidence>
<dbReference type="Proteomes" id="UP000287651">
    <property type="component" value="Unassembled WGS sequence"/>
</dbReference>
<dbReference type="InterPro" id="IPR012334">
    <property type="entry name" value="Pectin_lyas_fold"/>
</dbReference>
<accession>A0A426YX05</accession>
<proteinExistence type="inferred from homology"/>
<dbReference type="Pfam" id="PF00295">
    <property type="entry name" value="Glyco_hydro_28"/>
    <property type="match status" value="2"/>
</dbReference>
<dbReference type="InterPro" id="IPR011050">
    <property type="entry name" value="Pectin_lyase_fold/virulence"/>
</dbReference>
<dbReference type="InterPro" id="IPR000743">
    <property type="entry name" value="Glyco_hydro_28"/>
</dbReference>
<evidence type="ECO:0008006" key="12">
    <source>
        <dbReference type="Google" id="ProtNLM"/>
    </source>
</evidence>
<keyword evidence="3" id="KW-0134">Cell wall</keyword>
<sequence>MMTLCVFFLAPATARSYNVSDYGAMPDGRTDAANPFLNAWAAACSSTEPAAIYVPAGRFLISQATFKGPCKNNATRIFVDGTLVAPSTYCAVPNWLLFMAVRGLSIFGGTIDGQGQAFWACRKAGRRCPQGAMIQGATISAPAHSPNTDGIHIQKSSDVTVIDTSIETGDDCISIGEGTTNVWIEKNGLRIKTWGKPYAGYVKGVNFAHATMDNVQFPIVVDQNYCPYNVAYTDIQGSSATEVALKFDCSSSNPCSEIMMHNINLTYQNNQALTYCKNAHGITSGVMKPPGCIE</sequence>